<dbReference type="Pfam" id="PF04143">
    <property type="entry name" value="Sulf_transp"/>
    <property type="match status" value="1"/>
</dbReference>
<sequence length="199" mass="21275">MNLLWALIFGIGFGYILQRVGAFEYQNIVNALRLKDLTIPKFMLLSVAITSVGLFSLYSGGLVVLDMIVTNPVANIVGGLIFGAGFALAGYCPGTSIGAMAEGKRDARYTVVGGLFGVLTYTLLQQYAGLSFAAYDAGKINLADLIPLNPFSLAVIYSAAIISIIYLVDAWEQKKDARTPKNITTKNISAGTVLNHAQE</sequence>
<keyword evidence="1" id="KW-0812">Transmembrane</keyword>
<dbReference type="RefSeq" id="WP_156271712.1">
    <property type="nucleotide sequence ID" value="NZ_CP046244.1"/>
</dbReference>
<evidence type="ECO:0000313" key="2">
    <source>
        <dbReference type="EMBL" id="QGP91312.1"/>
    </source>
</evidence>
<accession>A0A6I5ZN44</accession>
<evidence type="ECO:0000313" key="3">
    <source>
        <dbReference type="Proteomes" id="UP000425916"/>
    </source>
</evidence>
<dbReference type="OrthoDB" id="9790409at2"/>
<feature type="transmembrane region" description="Helical" evidence="1">
    <location>
        <begin position="76"/>
        <end position="97"/>
    </location>
</feature>
<feature type="transmembrane region" description="Helical" evidence="1">
    <location>
        <begin position="42"/>
        <end position="64"/>
    </location>
</feature>
<dbReference type="AlphaFoldDB" id="A0A6I5ZN44"/>
<keyword evidence="3" id="KW-1185">Reference proteome</keyword>
<gene>
    <name evidence="2" type="ORF">MGLY_06430</name>
</gene>
<protein>
    <submittedName>
        <fullName evidence="2">Sulfur transport</fullName>
    </submittedName>
</protein>
<dbReference type="Proteomes" id="UP000425916">
    <property type="component" value="Chromosome"/>
</dbReference>
<organism evidence="2 3">
    <name type="scientific">Neomoorella glycerini</name>
    <dbReference type="NCBI Taxonomy" id="55779"/>
    <lineage>
        <taxon>Bacteria</taxon>
        <taxon>Bacillati</taxon>
        <taxon>Bacillota</taxon>
        <taxon>Clostridia</taxon>
        <taxon>Neomoorellales</taxon>
        <taxon>Neomoorellaceae</taxon>
        <taxon>Neomoorella</taxon>
    </lineage>
</organism>
<feature type="transmembrane region" description="Helical" evidence="1">
    <location>
        <begin position="109"/>
        <end position="128"/>
    </location>
</feature>
<proteinExistence type="predicted"/>
<evidence type="ECO:0000256" key="1">
    <source>
        <dbReference type="SAM" id="Phobius"/>
    </source>
</evidence>
<feature type="transmembrane region" description="Helical" evidence="1">
    <location>
        <begin position="6"/>
        <end position="22"/>
    </location>
</feature>
<dbReference type="InterPro" id="IPR007272">
    <property type="entry name" value="Sulf_transp_TsuA/YedE"/>
</dbReference>
<keyword evidence="1" id="KW-0472">Membrane</keyword>
<keyword evidence="1" id="KW-1133">Transmembrane helix</keyword>
<dbReference type="EMBL" id="CP046244">
    <property type="protein sequence ID" value="QGP91312.1"/>
    <property type="molecule type" value="Genomic_DNA"/>
</dbReference>
<reference evidence="2 3" key="1">
    <citation type="submission" date="2019-11" db="EMBL/GenBank/DDBJ databases">
        <title>Genome sequence of Moorella glycerini DSM11254.</title>
        <authorList>
            <person name="Poehlein A."/>
            <person name="Boeer T."/>
            <person name="Daniel R."/>
        </authorList>
    </citation>
    <scope>NUCLEOTIDE SEQUENCE [LARGE SCALE GENOMIC DNA]</scope>
    <source>
        <strain evidence="2 3">DSM 11254</strain>
    </source>
</reference>
<name>A0A6I5ZN44_9FIRM</name>
<feature type="transmembrane region" description="Helical" evidence="1">
    <location>
        <begin position="148"/>
        <end position="168"/>
    </location>
</feature>